<keyword evidence="2" id="KW-1185">Reference proteome</keyword>
<comment type="caution">
    <text evidence="1">The sequence shown here is derived from an EMBL/GenBank/DDBJ whole genome shotgun (WGS) entry which is preliminary data.</text>
</comment>
<organism evidence="1 2">
    <name type="scientific">Sphaerodactylus townsendi</name>
    <dbReference type="NCBI Taxonomy" id="933632"/>
    <lineage>
        <taxon>Eukaryota</taxon>
        <taxon>Metazoa</taxon>
        <taxon>Chordata</taxon>
        <taxon>Craniata</taxon>
        <taxon>Vertebrata</taxon>
        <taxon>Euteleostomi</taxon>
        <taxon>Lepidosauria</taxon>
        <taxon>Squamata</taxon>
        <taxon>Bifurcata</taxon>
        <taxon>Gekkota</taxon>
        <taxon>Sphaerodactylidae</taxon>
        <taxon>Sphaerodactylus</taxon>
    </lineage>
</organism>
<gene>
    <name evidence="1" type="ORF">K3G42_007048</name>
</gene>
<accession>A0ACB8G853</accession>
<dbReference type="Proteomes" id="UP000827872">
    <property type="component" value="Linkage Group LG01"/>
</dbReference>
<name>A0ACB8G853_9SAUR</name>
<dbReference type="EMBL" id="CM037614">
    <property type="protein sequence ID" value="KAH8015677.1"/>
    <property type="molecule type" value="Genomic_DNA"/>
</dbReference>
<evidence type="ECO:0000313" key="2">
    <source>
        <dbReference type="Proteomes" id="UP000827872"/>
    </source>
</evidence>
<sequence>MAILHALLIILVGSLGTLALQDLERKILIFPEATNTAHVVLRATSQQSLTSFTVCLKSYTDLSRAYSLFSYATRKSDNEFLIFKPKPNQYNLYVGGSIVTYSVADNRVPKPQWEHICMSWESATGIVQFWLNGESLPRKGMKKGYTIGSEASIILGQEQDSFGGGFDINQSFVGEIADLYLWGRVLSPEELVLVGNGGHLSDYLIDWRSLNYEIKGYVVVKPSLFHSYRTPM</sequence>
<proteinExistence type="predicted"/>
<reference evidence="1" key="1">
    <citation type="submission" date="2021-08" db="EMBL/GenBank/DDBJ databases">
        <title>The first chromosome-level gecko genome reveals the dynamic sex chromosomes of Neotropical dwarf geckos (Sphaerodactylidae: Sphaerodactylus).</title>
        <authorList>
            <person name="Pinto B.J."/>
            <person name="Keating S.E."/>
            <person name="Gamble T."/>
        </authorList>
    </citation>
    <scope>NUCLEOTIDE SEQUENCE</scope>
    <source>
        <strain evidence="1">TG3544</strain>
    </source>
</reference>
<evidence type="ECO:0000313" key="1">
    <source>
        <dbReference type="EMBL" id="KAH8015677.1"/>
    </source>
</evidence>
<protein>
    <submittedName>
        <fullName evidence="1">Uncharacterized protein</fullName>
    </submittedName>
</protein>